<evidence type="ECO:0000256" key="5">
    <source>
        <dbReference type="ARBA" id="ARBA00022833"/>
    </source>
</evidence>
<feature type="compositionally biased region" description="Basic and acidic residues" evidence="8">
    <location>
        <begin position="13"/>
        <end position="24"/>
    </location>
</feature>
<dbReference type="NCBIfam" id="TIGR00357">
    <property type="entry name" value="peptide-methionine (R)-S-oxide reductase MsrB"/>
    <property type="match status" value="1"/>
</dbReference>
<proteinExistence type="inferred from homology"/>
<evidence type="ECO:0000256" key="8">
    <source>
        <dbReference type="SAM" id="MobiDB-lite"/>
    </source>
</evidence>
<evidence type="ECO:0000256" key="3">
    <source>
        <dbReference type="ARBA" id="ARBA00012499"/>
    </source>
</evidence>
<comment type="similarity">
    <text evidence="2">Belongs to the MsrB Met sulfoxide reductase family.</text>
</comment>
<dbReference type="STRING" id="660518.SAMN05216218_103337"/>
<feature type="domain" description="MsrB" evidence="9">
    <location>
        <begin position="22"/>
        <end position="143"/>
    </location>
</feature>
<evidence type="ECO:0000256" key="7">
    <source>
        <dbReference type="ARBA" id="ARBA00048488"/>
    </source>
</evidence>
<evidence type="ECO:0000256" key="1">
    <source>
        <dbReference type="ARBA" id="ARBA00001947"/>
    </source>
</evidence>
<keyword evidence="11" id="KW-1185">Reference proteome</keyword>
<dbReference type="Pfam" id="PF01641">
    <property type="entry name" value="SelR"/>
    <property type="match status" value="1"/>
</dbReference>
<keyword evidence="6" id="KW-0560">Oxidoreductase</keyword>
<organism evidence="10 11">
    <name type="scientific">Halorientalis regularis</name>
    <dbReference type="NCBI Taxonomy" id="660518"/>
    <lineage>
        <taxon>Archaea</taxon>
        <taxon>Methanobacteriati</taxon>
        <taxon>Methanobacteriota</taxon>
        <taxon>Stenosarchaea group</taxon>
        <taxon>Halobacteria</taxon>
        <taxon>Halobacteriales</taxon>
        <taxon>Haloarculaceae</taxon>
        <taxon>Halorientalis</taxon>
    </lineage>
</organism>
<dbReference type="GO" id="GO:0030091">
    <property type="term" value="P:protein repair"/>
    <property type="evidence" value="ECO:0007669"/>
    <property type="project" value="InterPro"/>
</dbReference>
<dbReference type="GO" id="GO:0033743">
    <property type="term" value="F:peptide-methionine (R)-S-oxide reductase activity"/>
    <property type="evidence" value="ECO:0007669"/>
    <property type="project" value="UniProtKB-EC"/>
</dbReference>
<gene>
    <name evidence="10" type="ORF">SAMN05216218_103337</name>
</gene>
<dbReference type="InterPro" id="IPR002579">
    <property type="entry name" value="Met_Sox_Rdtase_MsrB_dom"/>
</dbReference>
<dbReference type="FunFam" id="2.170.150.20:FF:000001">
    <property type="entry name" value="Peptide methionine sulfoxide reductase MsrB"/>
    <property type="match status" value="1"/>
</dbReference>
<dbReference type="Proteomes" id="UP000199076">
    <property type="component" value="Unassembled WGS sequence"/>
</dbReference>
<dbReference type="InterPro" id="IPR028427">
    <property type="entry name" value="Met_Sox_Rdtase_MsrB"/>
</dbReference>
<dbReference type="PANTHER" id="PTHR10173:SF52">
    <property type="entry name" value="METHIONINE-R-SULFOXIDE REDUCTASE B1"/>
    <property type="match status" value="1"/>
</dbReference>
<dbReference type="PROSITE" id="PS51790">
    <property type="entry name" value="MSRB"/>
    <property type="match status" value="1"/>
</dbReference>
<dbReference type="Gene3D" id="2.170.150.20">
    <property type="entry name" value="Peptide methionine sulfoxide reductase"/>
    <property type="match status" value="1"/>
</dbReference>
<keyword evidence="4" id="KW-0479">Metal-binding</keyword>
<dbReference type="EC" id="1.8.4.12" evidence="3"/>
<comment type="cofactor">
    <cofactor evidence="1">
        <name>Zn(2+)</name>
        <dbReference type="ChEBI" id="CHEBI:29105"/>
    </cofactor>
</comment>
<dbReference type="PANTHER" id="PTHR10173">
    <property type="entry name" value="METHIONINE SULFOXIDE REDUCTASE"/>
    <property type="match status" value="1"/>
</dbReference>
<dbReference type="EMBL" id="FNBK01000003">
    <property type="protein sequence ID" value="SDF09644.1"/>
    <property type="molecule type" value="Genomic_DNA"/>
</dbReference>
<dbReference type="SUPFAM" id="SSF51316">
    <property type="entry name" value="Mss4-like"/>
    <property type="match status" value="1"/>
</dbReference>
<sequence>MNVQPVRTGMSQDAERDLPDSDAEWRDVLDDEAYRILREAGTEPKFSGEYVDQKADGTYVCAGCGTELFDSDTKFESGSGWPSFYDAAGDNVETQLDTSHGMRRTEVICATCEGHLGHVFEDGPEPTGKRYCINSAALDFDPAE</sequence>
<protein>
    <recommendedName>
        <fullName evidence="3">peptide-methionine (R)-S-oxide reductase</fullName>
        <ecNumber evidence="3">1.8.4.12</ecNumber>
    </recommendedName>
</protein>
<feature type="region of interest" description="Disordered" evidence="8">
    <location>
        <begin position="1"/>
        <end position="24"/>
    </location>
</feature>
<comment type="catalytic activity">
    <reaction evidence="7">
        <text>L-methionyl-[protein] + [thioredoxin]-disulfide + H2O = L-methionyl-(R)-S-oxide-[protein] + [thioredoxin]-dithiol</text>
        <dbReference type="Rhea" id="RHEA:24164"/>
        <dbReference type="Rhea" id="RHEA-COMP:10698"/>
        <dbReference type="Rhea" id="RHEA-COMP:10700"/>
        <dbReference type="Rhea" id="RHEA-COMP:12313"/>
        <dbReference type="Rhea" id="RHEA-COMP:12314"/>
        <dbReference type="ChEBI" id="CHEBI:15377"/>
        <dbReference type="ChEBI" id="CHEBI:16044"/>
        <dbReference type="ChEBI" id="CHEBI:29950"/>
        <dbReference type="ChEBI" id="CHEBI:45764"/>
        <dbReference type="ChEBI" id="CHEBI:50058"/>
        <dbReference type="EC" id="1.8.4.12"/>
    </reaction>
</comment>
<dbReference type="AlphaFoldDB" id="A0A1G7IAX8"/>
<name>A0A1G7IAX8_9EURY</name>
<accession>A0A1G7IAX8</accession>
<feature type="compositionally biased region" description="Polar residues" evidence="8">
    <location>
        <begin position="1"/>
        <end position="11"/>
    </location>
</feature>
<keyword evidence="5" id="KW-0862">Zinc</keyword>
<reference evidence="11" key="1">
    <citation type="submission" date="2016-10" db="EMBL/GenBank/DDBJ databases">
        <authorList>
            <person name="Varghese N."/>
            <person name="Submissions S."/>
        </authorList>
    </citation>
    <scope>NUCLEOTIDE SEQUENCE [LARGE SCALE GENOMIC DNA]</scope>
    <source>
        <strain evidence="11">IBRC-M 10760</strain>
    </source>
</reference>
<evidence type="ECO:0000259" key="9">
    <source>
        <dbReference type="PROSITE" id="PS51790"/>
    </source>
</evidence>
<evidence type="ECO:0000256" key="6">
    <source>
        <dbReference type="ARBA" id="ARBA00023002"/>
    </source>
</evidence>
<dbReference type="GO" id="GO:0046872">
    <property type="term" value="F:metal ion binding"/>
    <property type="evidence" value="ECO:0007669"/>
    <property type="project" value="UniProtKB-KW"/>
</dbReference>
<evidence type="ECO:0000256" key="4">
    <source>
        <dbReference type="ARBA" id="ARBA00022723"/>
    </source>
</evidence>
<dbReference type="InterPro" id="IPR011057">
    <property type="entry name" value="Mss4-like_sf"/>
</dbReference>
<evidence type="ECO:0000313" key="10">
    <source>
        <dbReference type="EMBL" id="SDF09644.1"/>
    </source>
</evidence>
<evidence type="ECO:0000256" key="2">
    <source>
        <dbReference type="ARBA" id="ARBA00007174"/>
    </source>
</evidence>
<dbReference type="GO" id="GO:0005737">
    <property type="term" value="C:cytoplasm"/>
    <property type="evidence" value="ECO:0007669"/>
    <property type="project" value="TreeGrafter"/>
</dbReference>
<dbReference type="GO" id="GO:0006979">
    <property type="term" value="P:response to oxidative stress"/>
    <property type="evidence" value="ECO:0007669"/>
    <property type="project" value="InterPro"/>
</dbReference>
<evidence type="ECO:0000313" key="11">
    <source>
        <dbReference type="Proteomes" id="UP000199076"/>
    </source>
</evidence>